<feature type="region of interest" description="Disordered" evidence="1">
    <location>
        <begin position="738"/>
        <end position="807"/>
    </location>
</feature>
<feature type="transmembrane region" description="Helical" evidence="2">
    <location>
        <begin position="610"/>
        <end position="634"/>
    </location>
</feature>
<evidence type="ECO:0000313" key="5">
    <source>
        <dbReference type="Proteomes" id="UP000823749"/>
    </source>
</evidence>
<protein>
    <recommendedName>
        <fullName evidence="3">THO complex subunit 2 N-terminal domain-containing protein</fullName>
    </recommendedName>
</protein>
<feature type="compositionally biased region" description="Polar residues" evidence="1">
    <location>
        <begin position="786"/>
        <end position="796"/>
    </location>
</feature>
<feature type="transmembrane region" description="Helical" evidence="2">
    <location>
        <begin position="554"/>
        <end position="574"/>
    </location>
</feature>
<reference evidence="4" key="1">
    <citation type="submission" date="2020-08" db="EMBL/GenBank/DDBJ databases">
        <title>Plant Genome Project.</title>
        <authorList>
            <person name="Zhang R.-G."/>
        </authorList>
    </citation>
    <scope>NUCLEOTIDE SEQUENCE</scope>
    <source>
        <strain evidence="4">WSP0</strain>
        <tissue evidence="4">Leaf</tissue>
    </source>
</reference>
<comment type="caution">
    <text evidence="4">The sequence shown here is derived from an EMBL/GenBank/DDBJ whole genome shotgun (WGS) entry which is preliminary data.</text>
</comment>
<name>A0AAV6KMC3_9ERIC</name>
<dbReference type="AlphaFoldDB" id="A0AAV6KMC3"/>
<keyword evidence="2" id="KW-0472">Membrane</keyword>
<dbReference type="Proteomes" id="UP000823749">
    <property type="component" value="Chromosome 4"/>
</dbReference>
<dbReference type="Pfam" id="PF04147">
    <property type="entry name" value="Nop14"/>
    <property type="match status" value="1"/>
</dbReference>
<dbReference type="EMBL" id="JACTNZ010000004">
    <property type="protein sequence ID" value="KAG5553621.1"/>
    <property type="molecule type" value="Genomic_DNA"/>
</dbReference>
<dbReference type="GO" id="GO:0032040">
    <property type="term" value="C:small-subunit processome"/>
    <property type="evidence" value="ECO:0007669"/>
    <property type="project" value="InterPro"/>
</dbReference>
<feature type="compositionally biased region" description="Gly residues" evidence="1">
    <location>
        <begin position="764"/>
        <end position="773"/>
    </location>
</feature>
<evidence type="ECO:0000313" key="4">
    <source>
        <dbReference type="EMBL" id="KAG5553621.1"/>
    </source>
</evidence>
<feature type="compositionally biased region" description="Polar residues" evidence="1">
    <location>
        <begin position="740"/>
        <end position="754"/>
    </location>
</feature>
<keyword evidence="5" id="KW-1185">Reference proteome</keyword>
<dbReference type="GO" id="GO:0003729">
    <property type="term" value="F:mRNA binding"/>
    <property type="evidence" value="ECO:0007669"/>
    <property type="project" value="TreeGrafter"/>
</dbReference>
<dbReference type="Pfam" id="PF16134">
    <property type="entry name" value="THOC2_N"/>
    <property type="match status" value="1"/>
</dbReference>
<organism evidence="4 5">
    <name type="scientific">Rhododendron griersonianum</name>
    <dbReference type="NCBI Taxonomy" id="479676"/>
    <lineage>
        <taxon>Eukaryota</taxon>
        <taxon>Viridiplantae</taxon>
        <taxon>Streptophyta</taxon>
        <taxon>Embryophyta</taxon>
        <taxon>Tracheophyta</taxon>
        <taxon>Spermatophyta</taxon>
        <taxon>Magnoliopsida</taxon>
        <taxon>eudicotyledons</taxon>
        <taxon>Gunneridae</taxon>
        <taxon>Pentapetalae</taxon>
        <taxon>asterids</taxon>
        <taxon>Ericales</taxon>
        <taxon>Ericaceae</taxon>
        <taxon>Ericoideae</taxon>
        <taxon>Rhodoreae</taxon>
        <taxon>Rhododendron</taxon>
    </lineage>
</organism>
<dbReference type="GO" id="GO:0006397">
    <property type="term" value="P:mRNA processing"/>
    <property type="evidence" value="ECO:0007669"/>
    <property type="project" value="InterPro"/>
</dbReference>
<evidence type="ECO:0000259" key="3">
    <source>
        <dbReference type="Pfam" id="PF16134"/>
    </source>
</evidence>
<dbReference type="InterPro" id="IPR032302">
    <property type="entry name" value="THOC2_N"/>
</dbReference>
<accession>A0AAV6KMC3</accession>
<evidence type="ECO:0000256" key="2">
    <source>
        <dbReference type="SAM" id="Phobius"/>
    </source>
</evidence>
<gene>
    <name evidence="4" type="ORF">RHGRI_011495</name>
</gene>
<keyword evidence="2" id="KW-0812">Transmembrane</keyword>
<keyword evidence="2" id="KW-1133">Transmembrane helix</keyword>
<sequence length="807" mass="90905">METNSYVKSFFVDLPKELVEMLSCAGPYLYCDTLLLQKVCRVLKGYYLSALERVRCSDGSFDPESGSGVNGTPRLHLKEARLRIEEALGTVLLPSLQLTPANLAVGQEIWDVMNLLPYEARYCLYGEWEKDDERIPMVLAARQTAKIEAYRDMIAPVVDAFKYLTQHIAKFFITGIIYIGWLPTQIDRIVTTIRAAKRQILVDTHPSEIPIPVAAKREKTLLSRVESHRCFIDKRTGEQNDELGEFDKAILRSQHKRQREKTLLSRVESHRCFIDKRTGEQNDELGEFDKAILRSQHKRQLKLNKKSKYNLSDGEEDEIDYQNGLQGRDDFEDEVPFDEEDVAAPDTETRESTSVKNHLAALPTRAGCGNKSLWIALENSLHRPRQEMMPQLLPCEEGKAMALYGRIPAVTMLRVTRRGPKASLSSRFLSVPPVASARLKRALRQDPGNDFCETRKCCEHLILLLSLELLVSLTYENRIVKQVITRLNIRIAAETVKSLFGSFVELVKSFNLPSWLVHWGHPGNMVKCSLFGFLPFFSPQKEEKAKAKDLHPKLLAGMFFFFALGATGGVTSLLTSDKPILESKTNSKFGNNGIRGWNGPLFPEITKYCLYVLMLTGSISLALLTIQTILPTLFEVKMMLQFFHSRKTNTRRKFFIFYLGLSLGLNYPIRCREHGILEAFHQLVARVDLNESEDQMVARYISGLSITIQDALAMQTLWTVSEAYNRALVAEKQEKRKFSRSGQQYQGGTKSGQPFYSYARGGSSSSGGQGASSGVGTQNRADKASTPAQNQPQSGASGLKSIPKWGL</sequence>
<dbReference type="PANTHER" id="PTHR21597">
    <property type="entry name" value="THO2 PROTEIN"/>
    <property type="match status" value="1"/>
</dbReference>
<dbReference type="InterPro" id="IPR007276">
    <property type="entry name" value="Nop14"/>
</dbReference>
<dbReference type="PANTHER" id="PTHR21597:SF0">
    <property type="entry name" value="THO COMPLEX SUBUNIT 2"/>
    <property type="match status" value="1"/>
</dbReference>
<feature type="domain" description="THO complex subunit 2 N-terminal" evidence="3">
    <location>
        <begin position="16"/>
        <end position="148"/>
    </location>
</feature>
<dbReference type="GO" id="GO:0000445">
    <property type="term" value="C:THO complex part of transcription export complex"/>
    <property type="evidence" value="ECO:0007669"/>
    <property type="project" value="TreeGrafter"/>
</dbReference>
<proteinExistence type="predicted"/>
<dbReference type="InterPro" id="IPR040007">
    <property type="entry name" value="Tho2"/>
</dbReference>
<evidence type="ECO:0000256" key="1">
    <source>
        <dbReference type="SAM" id="MobiDB-lite"/>
    </source>
</evidence>
<dbReference type="GO" id="GO:0006406">
    <property type="term" value="P:mRNA export from nucleus"/>
    <property type="evidence" value="ECO:0007669"/>
    <property type="project" value="InterPro"/>
</dbReference>